<evidence type="ECO:0000256" key="5">
    <source>
        <dbReference type="SAM" id="Phobius"/>
    </source>
</evidence>
<keyword evidence="3 5" id="KW-1133">Transmembrane helix</keyword>
<feature type="transmembrane region" description="Helical" evidence="5">
    <location>
        <begin position="150"/>
        <end position="167"/>
    </location>
</feature>
<feature type="transmembrane region" description="Helical" evidence="5">
    <location>
        <begin position="308"/>
        <end position="329"/>
    </location>
</feature>
<evidence type="ECO:0000256" key="3">
    <source>
        <dbReference type="ARBA" id="ARBA00022989"/>
    </source>
</evidence>
<evidence type="ECO:0000256" key="1">
    <source>
        <dbReference type="ARBA" id="ARBA00004141"/>
    </source>
</evidence>
<evidence type="ECO:0000256" key="4">
    <source>
        <dbReference type="ARBA" id="ARBA00023136"/>
    </source>
</evidence>
<accession>A0A2H3KIS0</accession>
<dbReference type="InterPro" id="IPR051533">
    <property type="entry name" value="WaaL-like"/>
</dbReference>
<dbReference type="EMBL" id="LYXE01000169">
    <property type="protein sequence ID" value="PDV97038.1"/>
    <property type="molecule type" value="Genomic_DNA"/>
</dbReference>
<comment type="subcellular location">
    <subcellularLocation>
        <location evidence="1">Membrane</location>
        <topology evidence="1">Multi-pass membrane protein</topology>
    </subcellularLocation>
</comment>
<dbReference type="AlphaFoldDB" id="A0A2H3KIS0"/>
<feature type="transmembrane region" description="Helical" evidence="5">
    <location>
        <begin position="395"/>
        <end position="413"/>
    </location>
</feature>
<feature type="transmembrane region" description="Helical" evidence="5">
    <location>
        <begin position="50"/>
        <end position="77"/>
    </location>
</feature>
<feature type="transmembrane region" description="Helical" evidence="5">
    <location>
        <begin position="20"/>
        <end position="43"/>
    </location>
</feature>
<organism evidence="7 8">
    <name type="scientific">Candidatus Chloroploca asiatica</name>
    <dbReference type="NCBI Taxonomy" id="1506545"/>
    <lineage>
        <taxon>Bacteria</taxon>
        <taxon>Bacillati</taxon>
        <taxon>Chloroflexota</taxon>
        <taxon>Chloroflexia</taxon>
        <taxon>Chloroflexales</taxon>
        <taxon>Chloroflexineae</taxon>
        <taxon>Oscillochloridaceae</taxon>
        <taxon>Candidatus Chloroploca</taxon>
    </lineage>
</organism>
<name>A0A2H3KIS0_9CHLR</name>
<feature type="transmembrane region" description="Helical" evidence="5">
    <location>
        <begin position="269"/>
        <end position="302"/>
    </location>
</feature>
<dbReference type="Proteomes" id="UP000220922">
    <property type="component" value="Unassembled WGS sequence"/>
</dbReference>
<dbReference type="Pfam" id="PF04932">
    <property type="entry name" value="Wzy_C"/>
    <property type="match status" value="1"/>
</dbReference>
<protein>
    <submittedName>
        <fullName evidence="7">Polymerase</fullName>
    </submittedName>
</protein>
<feature type="transmembrane region" description="Helical" evidence="5">
    <location>
        <begin position="89"/>
        <end position="107"/>
    </location>
</feature>
<evidence type="ECO:0000256" key="2">
    <source>
        <dbReference type="ARBA" id="ARBA00022692"/>
    </source>
</evidence>
<dbReference type="GO" id="GO:0016020">
    <property type="term" value="C:membrane"/>
    <property type="evidence" value="ECO:0007669"/>
    <property type="project" value="UniProtKB-SubCell"/>
</dbReference>
<feature type="transmembrane region" description="Helical" evidence="5">
    <location>
        <begin position="119"/>
        <end position="138"/>
    </location>
</feature>
<sequence length="487" mass="51802">MIVSMQSLSLRDTLVRSPAMVAALALALGGVVGGASAFGPLYAFAGLLALLAAALMLVSTQVGLLTVFAIVTLIPFATLPFRAIITPNFLTLALLALTGVWVLRMLARPDQYDLRLTSLALPLFGFLSLTLFSLILGARGLPDTTTLHNYVKFILGVLLYVSVVNTVRTRTQARQALRGLILVGGGAALVALILWALNDAWTLRILVSLGPLGYPTSGRVLRYVEDDVTGLERAIGFSVDPNSFGGMLALVVAIAAAQLVAVRPLLPRWSLAVIVTLMTVALLLTFSRAALFGLIFAAAYLATMRYRQLWGVMVGVGVVGAILLLTLGFGEEFVTRMVSGVQFEDQAQQMRLAEFRNALAIIERYPAFGIGFGQAPDLDLTAGVSSIYLAIGQRIGLIGLAAFLGTVGAWFLTTIKALKVIDEERVSWVLGCQAGIVAALAVGLADHYFFNIEFSHMVALFWGTMGMAMAVVDLPADGEDAQPSPSP</sequence>
<feature type="transmembrane region" description="Helical" evidence="5">
    <location>
        <begin position="457"/>
        <end position="476"/>
    </location>
</feature>
<proteinExistence type="predicted"/>
<evidence type="ECO:0000313" key="7">
    <source>
        <dbReference type="EMBL" id="PDV97038.1"/>
    </source>
</evidence>
<reference evidence="7 8" key="1">
    <citation type="submission" date="2016-05" db="EMBL/GenBank/DDBJ databases">
        <authorList>
            <person name="Lavstsen T."/>
            <person name="Jespersen J.S."/>
        </authorList>
    </citation>
    <scope>NUCLEOTIDE SEQUENCE [LARGE SCALE GENOMIC DNA]</scope>
    <source>
        <strain evidence="7 8">B7-9</strain>
    </source>
</reference>
<keyword evidence="8" id="KW-1185">Reference proteome</keyword>
<feature type="transmembrane region" description="Helical" evidence="5">
    <location>
        <begin position="425"/>
        <end position="445"/>
    </location>
</feature>
<gene>
    <name evidence="7" type="ORF">A9Q02_19720</name>
</gene>
<evidence type="ECO:0000259" key="6">
    <source>
        <dbReference type="Pfam" id="PF04932"/>
    </source>
</evidence>
<evidence type="ECO:0000313" key="8">
    <source>
        <dbReference type="Proteomes" id="UP000220922"/>
    </source>
</evidence>
<keyword evidence="4 5" id="KW-0472">Membrane</keyword>
<keyword evidence="2 5" id="KW-0812">Transmembrane</keyword>
<dbReference type="PANTHER" id="PTHR37422">
    <property type="entry name" value="TEICHURONIC ACID BIOSYNTHESIS PROTEIN TUAE"/>
    <property type="match status" value="1"/>
</dbReference>
<feature type="domain" description="O-antigen ligase-related" evidence="6">
    <location>
        <begin position="275"/>
        <end position="404"/>
    </location>
</feature>
<feature type="transmembrane region" description="Helical" evidence="5">
    <location>
        <begin position="244"/>
        <end position="262"/>
    </location>
</feature>
<dbReference type="InterPro" id="IPR007016">
    <property type="entry name" value="O-antigen_ligase-rel_domated"/>
</dbReference>
<feature type="transmembrane region" description="Helical" evidence="5">
    <location>
        <begin position="179"/>
        <end position="197"/>
    </location>
</feature>
<comment type="caution">
    <text evidence="7">The sequence shown here is derived from an EMBL/GenBank/DDBJ whole genome shotgun (WGS) entry which is preliminary data.</text>
</comment>
<dbReference type="OrthoDB" id="148456at2"/>
<dbReference type="PANTHER" id="PTHR37422:SF13">
    <property type="entry name" value="LIPOPOLYSACCHARIDE BIOSYNTHESIS PROTEIN PA4999-RELATED"/>
    <property type="match status" value="1"/>
</dbReference>